<dbReference type="EMBL" id="KZ613968">
    <property type="protein sequence ID" value="PMD30281.1"/>
    <property type="molecule type" value="Genomic_DNA"/>
</dbReference>
<dbReference type="PANTHER" id="PTHR33099:SF7">
    <property type="entry name" value="MYND-TYPE DOMAIN-CONTAINING PROTEIN"/>
    <property type="match status" value="1"/>
</dbReference>
<dbReference type="PANTHER" id="PTHR33099">
    <property type="entry name" value="FE2OG DIOXYGENASE DOMAIN-CONTAINING PROTEIN"/>
    <property type="match status" value="1"/>
</dbReference>
<evidence type="ECO:0000313" key="1">
    <source>
        <dbReference type="EMBL" id="PMD30281.1"/>
    </source>
</evidence>
<accession>A0A2J6QVJ4</accession>
<gene>
    <name evidence="1" type="ORF">L207DRAFT_503086</name>
</gene>
<proteinExistence type="predicted"/>
<dbReference type="OrthoDB" id="27483at2759"/>
<sequence>MAATITAAPSIDLAADLLECLSHLEPADSNKAFALFETLPNPPNPGIYLRNGGSIGLPLSDGDAQVFRTASYPASLEKDPPASTWVVPAGEFEIQNPAWGPFLRGVVTKVSAGLGVDSTGKGVLAELFSLSLHDAGSSSMPVRRSPNPQAFGTLAITLPSKHEGGEVCLSHAETRVFEPSQASAFDASYTAWFSDVTYEVKPVLAGRRLVLTYSLVHSTLGPDVLAAGSNKSMAKLDMLFSYWRKNIEEETSMLAYLLEDEVEDEKLSYSGLEGNNLQVITYLRQAAEKYDFCIYLAKMKRSINGEDYDDYDDFHERELDQSEAESILERVVELDGTEVAKNLEFGDEMLIQEEPFEGVEPDDEENSGTVLYFRTVPAYFALDDNPD</sequence>
<organism evidence="1 2">
    <name type="scientific">Hyaloscypha variabilis (strain UAMH 11265 / GT02V1 / F)</name>
    <name type="common">Meliniomyces variabilis</name>
    <dbReference type="NCBI Taxonomy" id="1149755"/>
    <lineage>
        <taxon>Eukaryota</taxon>
        <taxon>Fungi</taxon>
        <taxon>Dikarya</taxon>
        <taxon>Ascomycota</taxon>
        <taxon>Pezizomycotina</taxon>
        <taxon>Leotiomycetes</taxon>
        <taxon>Helotiales</taxon>
        <taxon>Hyaloscyphaceae</taxon>
        <taxon>Hyaloscypha</taxon>
        <taxon>Hyaloscypha variabilis</taxon>
    </lineage>
</organism>
<dbReference type="Gene3D" id="2.60.120.620">
    <property type="entry name" value="q2cbj1_9rhob like domain"/>
    <property type="match status" value="1"/>
</dbReference>
<dbReference type="AlphaFoldDB" id="A0A2J6QVJ4"/>
<name>A0A2J6QVJ4_HYAVF</name>
<evidence type="ECO:0000313" key="2">
    <source>
        <dbReference type="Proteomes" id="UP000235786"/>
    </source>
</evidence>
<protein>
    <submittedName>
        <fullName evidence="1">Uncharacterized protein</fullName>
    </submittedName>
</protein>
<dbReference type="Proteomes" id="UP000235786">
    <property type="component" value="Unassembled WGS sequence"/>
</dbReference>
<keyword evidence="2" id="KW-1185">Reference proteome</keyword>
<reference evidence="1 2" key="1">
    <citation type="submission" date="2016-04" db="EMBL/GenBank/DDBJ databases">
        <title>A degradative enzymes factory behind the ericoid mycorrhizal symbiosis.</title>
        <authorList>
            <consortium name="DOE Joint Genome Institute"/>
            <person name="Martino E."/>
            <person name="Morin E."/>
            <person name="Grelet G."/>
            <person name="Kuo A."/>
            <person name="Kohler A."/>
            <person name="Daghino S."/>
            <person name="Barry K."/>
            <person name="Choi C."/>
            <person name="Cichocki N."/>
            <person name="Clum A."/>
            <person name="Copeland A."/>
            <person name="Hainaut M."/>
            <person name="Haridas S."/>
            <person name="Labutti K."/>
            <person name="Lindquist E."/>
            <person name="Lipzen A."/>
            <person name="Khouja H.-R."/>
            <person name="Murat C."/>
            <person name="Ohm R."/>
            <person name="Olson A."/>
            <person name="Spatafora J."/>
            <person name="Veneault-Fourrey C."/>
            <person name="Henrissat B."/>
            <person name="Grigoriev I."/>
            <person name="Martin F."/>
            <person name="Perotto S."/>
        </authorList>
    </citation>
    <scope>NUCLEOTIDE SEQUENCE [LARGE SCALE GENOMIC DNA]</scope>
    <source>
        <strain evidence="1 2">F</strain>
    </source>
</reference>